<keyword evidence="1" id="KW-1133">Transmembrane helix</keyword>
<reference evidence="2" key="2">
    <citation type="submission" date="2013-05" db="EMBL/GenBank/DDBJ databases">
        <authorList>
            <person name="Carter J.-M."/>
            <person name="Baker S.C."/>
            <person name="Pink R."/>
            <person name="Carter D.R.F."/>
            <person name="Collins A."/>
            <person name="Tomlin J."/>
            <person name="Gibbs M."/>
            <person name="Breuker C.J."/>
        </authorList>
    </citation>
    <scope>NUCLEOTIDE SEQUENCE</scope>
    <source>
        <tissue evidence="2">Ovary</tissue>
    </source>
</reference>
<accession>S4NUF1</accession>
<name>S4NUF1_9NEOP</name>
<evidence type="ECO:0000256" key="1">
    <source>
        <dbReference type="SAM" id="Phobius"/>
    </source>
</evidence>
<keyword evidence="1" id="KW-0812">Transmembrane</keyword>
<proteinExistence type="predicted"/>
<feature type="non-terminal residue" evidence="2">
    <location>
        <position position="94"/>
    </location>
</feature>
<sequence>IKKNGQAQVGHAHGSFPFVPLSINTAKKIMSFVCSLNIYFTLLFSICCNRREINITSSVKLFCFMRYSLVTDRPTDGQRSLSNKVQFYALGTEP</sequence>
<reference evidence="2" key="1">
    <citation type="journal article" date="2013" name="BMC Genomics">
        <title>Unscrambling butterfly oogenesis.</title>
        <authorList>
            <person name="Carter J.M."/>
            <person name="Baker S.C."/>
            <person name="Pink R."/>
            <person name="Carter D.R."/>
            <person name="Collins A."/>
            <person name="Tomlin J."/>
            <person name="Gibbs M."/>
            <person name="Breuker C.J."/>
        </authorList>
    </citation>
    <scope>NUCLEOTIDE SEQUENCE</scope>
    <source>
        <tissue evidence="2">Ovary</tissue>
    </source>
</reference>
<protein>
    <submittedName>
        <fullName evidence="2">Yponomeuta cagnagellus pheromone binding protein (PBP) protein</fullName>
    </submittedName>
</protein>
<feature type="transmembrane region" description="Helical" evidence="1">
    <location>
        <begin position="29"/>
        <end position="48"/>
    </location>
</feature>
<dbReference type="AlphaFoldDB" id="S4NUF1"/>
<organism evidence="2">
    <name type="scientific">Pararge aegeria</name>
    <name type="common">speckled wood butterfly</name>
    <dbReference type="NCBI Taxonomy" id="116150"/>
    <lineage>
        <taxon>Eukaryota</taxon>
        <taxon>Metazoa</taxon>
        <taxon>Ecdysozoa</taxon>
        <taxon>Arthropoda</taxon>
        <taxon>Hexapoda</taxon>
        <taxon>Insecta</taxon>
        <taxon>Pterygota</taxon>
        <taxon>Neoptera</taxon>
        <taxon>Endopterygota</taxon>
        <taxon>Lepidoptera</taxon>
        <taxon>Glossata</taxon>
        <taxon>Ditrysia</taxon>
        <taxon>Papilionoidea</taxon>
        <taxon>Nymphalidae</taxon>
        <taxon>Satyrinae</taxon>
        <taxon>Satyrini</taxon>
        <taxon>Parargina</taxon>
        <taxon>Pararge</taxon>
    </lineage>
</organism>
<keyword evidence="1" id="KW-0472">Membrane</keyword>
<dbReference type="EMBL" id="GAIX01013342">
    <property type="protein sequence ID" value="JAA79218.1"/>
    <property type="molecule type" value="Transcribed_RNA"/>
</dbReference>
<feature type="non-terminal residue" evidence="2">
    <location>
        <position position="1"/>
    </location>
</feature>
<evidence type="ECO:0000313" key="2">
    <source>
        <dbReference type="EMBL" id="JAA79218.1"/>
    </source>
</evidence>